<protein>
    <submittedName>
        <fullName evidence="2">Uncharacterized protein</fullName>
    </submittedName>
</protein>
<evidence type="ECO:0000313" key="2">
    <source>
        <dbReference type="EMBL" id="OAY22094.1"/>
    </source>
</evidence>
<evidence type="ECO:0000256" key="1">
    <source>
        <dbReference type="SAM" id="MobiDB-lite"/>
    </source>
</evidence>
<organism evidence="2">
    <name type="scientific">Manihot esculenta</name>
    <name type="common">Cassava</name>
    <name type="synonym">Jatropha manihot</name>
    <dbReference type="NCBI Taxonomy" id="3983"/>
    <lineage>
        <taxon>Eukaryota</taxon>
        <taxon>Viridiplantae</taxon>
        <taxon>Streptophyta</taxon>
        <taxon>Embryophyta</taxon>
        <taxon>Tracheophyta</taxon>
        <taxon>Spermatophyta</taxon>
        <taxon>Magnoliopsida</taxon>
        <taxon>eudicotyledons</taxon>
        <taxon>Gunneridae</taxon>
        <taxon>Pentapetalae</taxon>
        <taxon>rosids</taxon>
        <taxon>fabids</taxon>
        <taxon>Malpighiales</taxon>
        <taxon>Euphorbiaceae</taxon>
        <taxon>Crotonoideae</taxon>
        <taxon>Manihoteae</taxon>
        <taxon>Manihot</taxon>
    </lineage>
</organism>
<name>A0A199UBQ3_MANES</name>
<dbReference type="EMBL" id="KV450517">
    <property type="protein sequence ID" value="OAY22094.1"/>
    <property type="molecule type" value="Genomic_DNA"/>
</dbReference>
<sequence>MKRIRQQSQSNKRRSLAYGSTTISYPRTQQENKHGISPSPAEFLVGKIVSIIENEASLLGRARDDLEQIK</sequence>
<feature type="region of interest" description="Disordered" evidence="1">
    <location>
        <begin position="1"/>
        <end position="38"/>
    </location>
</feature>
<gene>
    <name evidence="2" type="ORF">MANES_S030700</name>
</gene>
<dbReference type="AlphaFoldDB" id="A0A199UBQ3"/>
<feature type="compositionally biased region" description="Basic residues" evidence="1">
    <location>
        <begin position="1"/>
        <end position="15"/>
    </location>
</feature>
<proteinExistence type="predicted"/>
<accession>A0A199UBQ3</accession>
<reference evidence="2" key="1">
    <citation type="submission" date="2016-02" db="EMBL/GenBank/DDBJ databases">
        <title>WGS assembly of Manihot esculenta.</title>
        <authorList>
            <person name="Bredeson J.V."/>
            <person name="Prochnik S.E."/>
            <person name="Lyons J.B."/>
            <person name="Schmutz J."/>
            <person name="Grimwood J."/>
            <person name="Vrebalov J."/>
            <person name="Bart R.S."/>
            <person name="Amuge T."/>
            <person name="Ferguson M.E."/>
            <person name="Green R."/>
            <person name="Putnam N."/>
            <person name="Stites J."/>
            <person name="Rounsley S."/>
            <person name="Rokhsar D.S."/>
        </authorList>
    </citation>
    <scope>NUCLEOTIDE SEQUENCE [LARGE SCALE GENOMIC DNA]</scope>
    <source>
        <tissue evidence="2">Leaf</tissue>
    </source>
</reference>
<feature type="compositionally biased region" description="Polar residues" evidence="1">
    <location>
        <begin position="18"/>
        <end position="29"/>
    </location>
</feature>